<dbReference type="HOGENOM" id="CLU_1255897_0_0_1"/>
<accession>H1VEC2</accession>
<sequence length="220" mass="25480">MEHHGEPGSQEGYEALRPPWTLNTLLTNLPTLIPPSPTLTNLNYEENWHFGMVNWFGYAWKILIVCWKATERTDGRPRAAGWDDRKVPSTCVVGILIYACHSPKSTACSHGLYHLVFVFFWIDGIADYLRFAQTRRRELPSCYQEAVLWRTYSSNFDQLSLVNIIHNFRRKMVPYFMNKEKSGNWSRLSCGLIWDFETFPFSPLLLGGKLDTPGVGWQRS</sequence>
<name>H1VEC2_COLHI</name>
<dbReference type="AlphaFoldDB" id="H1VEC2"/>
<dbReference type="EMBL" id="CACQ02003042">
    <property type="protein sequence ID" value="CCF38575.1"/>
    <property type="molecule type" value="Genomic_DNA"/>
</dbReference>
<gene>
    <name evidence="1" type="ORF">CH063_09630</name>
</gene>
<evidence type="ECO:0000313" key="1">
    <source>
        <dbReference type="EMBL" id="CCF38575.1"/>
    </source>
</evidence>
<protein>
    <submittedName>
        <fullName evidence="1">Uncharacterized protein</fullName>
    </submittedName>
</protein>
<organism evidence="1 2">
    <name type="scientific">Colletotrichum higginsianum (strain IMI 349063)</name>
    <name type="common">Crucifer anthracnose fungus</name>
    <dbReference type="NCBI Taxonomy" id="759273"/>
    <lineage>
        <taxon>Eukaryota</taxon>
        <taxon>Fungi</taxon>
        <taxon>Dikarya</taxon>
        <taxon>Ascomycota</taxon>
        <taxon>Pezizomycotina</taxon>
        <taxon>Sordariomycetes</taxon>
        <taxon>Hypocreomycetidae</taxon>
        <taxon>Glomerellales</taxon>
        <taxon>Glomerellaceae</taxon>
        <taxon>Colletotrichum</taxon>
        <taxon>Colletotrichum destructivum species complex</taxon>
    </lineage>
</organism>
<dbReference type="Proteomes" id="UP000007174">
    <property type="component" value="Unassembled WGS sequence"/>
</dbReference>
<reference evidence="2" key="1">
    <citation type="journal article" date="2012" name="Nat. Genet.">
        <title>Lifestyle transitions in plant pathogenic Colletotrichum fungi deciphered by genome and transcriptome analyses.</title>
        <authorList>
            <person name="O'Connell R.J."/>
            <person name="Thon M.R."/>
            <person name="Hacquard S."/>
            <person name="Amyotte S.G."/>
            <person name="Kleemann J."/>
            <person name="Torres M.F."/>
            <person name="Damm U."/>
            <person name="Buiate E.A."/>
            <person name="Epstein L."/>
            <person name="Alkan N."/>
            <person name="Altmueller J."/>
            <person name="Alvarado-Balderrama L."/>
            <person name="Bauser C.A."/>
            <person name="Becker C."/>
            <person name="Birren B.W."/>
            <person name="Chen Z."/>
            <person name="Choi J."/>
            <person name="Crouch J.A."/>
            <person name="Duvick J.P."/>
            <person name="Farman M.A."/>
            <person name="Gan P."/>
            <person name="Heiman D."/>
            <person name="Henrissat B."/>
            <person name="Howard R.J."/>
            <person name="Kabbage M."/>
            <person name="Koch C."/>
            <person name="Kracher B."/>
            <person name="Kubo Y."/>
            <person name="Law A.D."/>
            <person name="Lebrun M.-H."/>
            <person name="Lee Y.-H."/>
            <person name="Miyara I."/>
            <person name="Moore N."/>
            <person name="Neumann U."/>
            <person name="Nordstroem K."/>
            <person name="Panaccione D.G."/>
            <person name="Panstruga R."/>
            <person name="Place M."/>
            <person name="Proctor R.H."/>
            <person name="Prusky D."/>
            <person name="Rech G."/>
            <person name="Reinhardt R."/>
            <person name="Rollins J.A."/>
            <person name="Rounsley S."/>
            <person name="Schardl C.L."/>
            <person name="Schwartz D.C."/>
            <person name="Shenoy N."/>
            <person name="Shirasu K."/>
            <person name="Sikhakolli U.R."/>
            <person name="Stueber K."/>
            <person name="Sukno S.A."/>
            <person name="Sweigard J.A."/>
            <person name="Takano Y."/>
            <person name="Takahara H."/>
            <person name="Trail F."/>
            <person name="van der Does H.C."/>
            <person name="Voll L.M."/>
            <person name="Will I."/>
            <person name="Young S."/>
            <person name="Zeng Q."/>
            <person name="Zhang J."/>
            <person name="Zhou S."/>
            <person name="Dickman M.B."/>
            <person name="Schulze-Lefert P."/>
            <person name="Ver Loren van Themaat E."/>
            <person name="Ma L.-J."/>
            <person name="Vaillancourt L.J."/>
        </authorList>
    </citation>
    <scope>NUCLEOTIDE SEQUENCE [LARGE SCALE GENOMIC DNA]</scope>
    <source>
        <strain evidence="2">IMI 349063</strain>
    </source>
</reference>
<evidence type="ECO:0000313" key="2">
    <source>
        <dbReference type="Proteomes" id="UP000007174"/>
    </source>
</evidence>
<proteinExistence type="predicted"/>